<dbReference type="AlphaFoldDB" id="A0A915MV41"/>
<evidence type="ECO:0000256" key="1">
    <source>
        <dbReference type="SAM" id="MobiDB-lite"/>
    </source>
</evidence>
<evidence type="ECO:0000313" key="3">
    <source>
        <dbReference type="WBParaSite" id="scaffold51156_cov305.g25206"/>
    </source>
</evidence>
<organism evidence="2 3">
    <name type="scientific">Meloidogyne javanica</name>
    <name type="common">Root-knot nematode worm</name>
    <dbReference type="NCBI Taxonomy" id="6303"/>
    <lineage>
        <taxon>Eukaryota</taxon>
        <taxon>Metazoa</taxon>
        <taxon>Ecdysozoa</taxon>
        <taxon>Nematoda</taxon>
        <taxon>Chromadorea</taxon>
        <taxon>Rhabditida</taxon>
        <taxon>Tylenchina</taxon>
        <taxon>Tylenchomorpha</taxon>
        <taxon>Tylenchoidea</taxon>
        <taxon>Meloidogynidae</taxon>
        <taxon>Meloidogyninae</taxon>
        <taxon>Meloidogyne</taxon>
        <taxon>Meloidogyne incognita group</taxon>
    </lineage>
</organism>
<accession>A0A915MV41</accession>
<protein>
    <submittedName>
        <fullName evidence="3">Uncharacterized protein</fullName>
    </submittedName>
</protein>
<reference evidence="3" key="1">
    <citation type="submission" date="2022-11" db="UniProtKB">
        <authorList>
            <consortium name="WormBaseParasite"/>
        </authorList>
    </citation>
    <scope>IDENTIFICATION</scope>
</reference>
<evidence type="ECO:0000313" key="2">
    <source>
        <dbReference type="Proteomes" id="UP000887561"/>
    </source>
</evidence>
<dbReference type="WBParaSite" id="scaffold51156_cov305.g25206">
    <property type="protein sequence ID" value="scaffold51156_cov305.g25206"/>
    <property type="gene ID" value="scaffold51156_cov305.g25206"/>
</dbReference>
<proteinExistence type="predicted"/>
<dbReference type="Proteomes" id="UP000887561">
    <property type="component" value="Unplaced"/>
</dbReference>
<feature type="compositionally biased region" description="Low complexity" evidence="1">
    <location>
        <begin position="46"/>
        <end position="61"/>
    </location>
</feature>
<sequence>MAISTQDLFEMSKRLTVRLSNAESDEVRSRIQKRRGRGGGGNVILENGENENWTTTNTATNEGGGGGYVAGGGWIRAGAVNIMPEEDILVGELEDYVICESGNNREIGIS</sequence>
<feature type="region of interest" description="Disordered" evidence="1">
    <location>
        <begin position="28"/>
        <end position="65"/>
    </location>
</feature>
<name>A0A915MV41_MELJA</name>
<keyword evidence="2" id="KW-1185">Reference proteome</keyword>